<evidence type="ECO:0000259" key="6">
    <source>
        <dbReference type="Pfam" id="PF08281"/>
    </source>
</evidence>
<reference evidence="7 8" key="1">
    <citation type="submission" date="2008-12" db="EMBL/GenBank/DDBJ databases">
        <authorList>
            <person name="Fulton L."/>
            <person name="Clifton S."/>
            <person name="Fulton B."/>
            <person name="Xu J."/>
            <person name="Minx P."/>
            <person name="Pepin K.H."/>
            <person name="Johnson M."/>
            <person name="Bhonagiri V."/>
            <person name="Nash W.E."/>
            <person name="Mardis E.R."/>
            <person name="Wilson R.K."/>
        </authorList>
    </citation>
    <scope>NUCLEOTIDE SEQUENCE [LARGE SCALE GENOMIC DNA]</scope>
    <source>
        <strain evidence="7 8">DSM 18228</strain>
    </source>
</reference>
<name>S0F7J6_9BACT</name>
<evidence type="ECO:0000256" key="1">
    <source>
        <dbReference type="ARBA" id="ARBA00010641"/>
    </source>
</evidence>
<dbReference type="InterPro" id="IPR007627">
    <property type="entry name" value="RNA_pol_sigma70_r2"/>
</dbReference>
<dbReference type="Pfam" id="PF04542">
    <property type="entry name" value="Sigma70_r2"/>
    <property type="match status" value="1"/>
</dbReference>
<dbReference type="InterPro" id="IPR036388">
    <property type="entry name" value="WH-like_DNA-bd_sf"/>
</dbReference>
<dbReference type="GO" id="GO:0016987">
    <property type="term" value="F:sigma factor activity"/>
    <property type="evidence" value="ECO:0007669"/>
    <property type="project" value="UniProtKB-KW"/>
</dbReference>
<dbReference type="NCBIfam" id="TIGR02985">
    <property type="entry name" value="Sig70_bacteroi1"/>
    <property type="match status" value="1"/>
</dbReference>
<gene>
    <name evidence="7" type="ORF">BACCOPRO_01878</name>
</gene>
<dbReference type="InterPro" id="IPR013324">
    <property type="entry name" value="RNA_pol_sigma_r3/r4-like"/>
</dbReference>
<comment type="caution">
    <text evidence="7">The sequence shown here is derived from an EMBL/GenBank/DDBJ whole genome shotgun (WGS) entry which is preliminary data.</text>
</comment>
<evidence type="ECO:0000313" key="8">
    <source>
        <dbReference type="Proteomes" id="UP000014073"/>
    </source>
</evidence>
<dbReference type="HOGENOM" id="CLU_047691_4_1_10"/>
<dbReference type="GO" id="GO:0003677">
    <property type="term" value="F:DNA binding"/>
    <property type="evidence" value="ECO:0007669"/>
    <property type="project" value="InterPro"/>
</dbReference>
<dbReference type="AlphaFoldDB" id="S0F7J6"/>
<dbReference type="GO" id="GO:0006352">
    <property type="term" value="P:DNA-templated transcription initiation"/>
    <property type="evidence" value="ECO:0007669"/>
    <property type="project" value="InterPro"/>
</dbReference>
<feature type="domain" description="RNA polymerase sigma-70 region 2" evidence="5">
    <location>
        <begin position="34"/>
        <end position="100"/>
    </location>
</feature>
<dbReference type="InterPro" id="IPR013325">
    <property type="entry name" value="RNA_pol_sigma_r2"/>
</dbReference>
<dbReference type="Pfam" id="PF08281">
    <property type="entry name" value="Sigma70_r4_2"/>
    <property type="match status" value="1"/>
</dbReference>
<evidence type="ECO:0000259" key="5">
    <source>
        <dbReference type="Pfam" id="PF04542"/>
    </source>
</evidence>
<evidence type="ECO:0000256" key="2">
    <source>
        <dbReference type="ARBA" id="ARBA00023015"/>
    </source>
</evidence>
<dbReference type="EMBL" id="ACBW01000138">
    <property type="protein sequence ID" value="EEF76378.1"/>
    <property type="molecule type" value="Genomic_DNA"/>
</dbReference>
<protein>
    <submittedName>
        <fullName evidence="7">RNA polymerase sigma-70 factor</fullName>
    </submittedName>
</protein>
<feature type="domain" description="RNA polymerase sigma factor 70 region 4 type 2" evidence="6">
    <location>
        <begin position="130"/>
        <end position="181"/>
    </location>
</feature>
<keyword evidence="4" id="KW-0804">Transcription</keyword>
<evidence type="ECO:0000313" key="7">
    <source>
        <dbReference type="EMBL" id="EEF76378.1"/>
    </source>
</evidence>
<accession>S0F7J6</accession>
<keyword evidence="8" id="KW-1185">Reference proteome</keyword>
<keyword evidence="3" id="KW-0731">Sigma factor</keyword>
<proteinExistence type="inferred from homology"/>
<dbReference type="SUPFAM" id="SSF88659">
    <property type="entry name" value="Sigma3 and sigma4 domains of RNA polymerase sigma factors"/>
    <property type="match status" value="1"/>
</dbReference>
<dbReference type="NCBIfam" id="TIGR02937">
    <property type="entry name" value="sigma70-ECF"/>
    <property type="match status" value="1"/>
</dbReference>
<keyword evidence="2" id="KW-0805">Transcription regulation</keyword>
<evidence type="ECO:0000256" key="4">
    <source>
        <dbReference type="ARBA" id="ARBA00023163"/>
    </source>
</evidence>
<dbReference type="InterPro" id="IPR013249">
    <property type="entry name" value="RNA_pol_sigma70_r4_t2"/>
</dbReference>
<sequence>MVVKDILRKMRIMENENEILKSLASGDQQVFSWLFRRYYLKVRSFAYGFVKDADEADDLAQTVFIKIWDKHEIFSCVKNFDAYLYTLTKYTIFNYIKSKDVGAVVHDEFPEILDSDTPYEELLASDLKLLIDMVVDSMSPQRKMVYILSRVRGLSNDEIAVKLGIHKKTVENHLNLALRELKNVISTAIVTYFLLMNWWK</sequence>
<dbReference type="InterPro" id="IPR014327">
    <property type="entry name" value="RNA_pol_sigma70_bacteroid"/>
</dbReference>
<dbReference type="eggNOG" id="COG1595">
    <property type="taxonomic scope" value="Bacteria"/>
</dbReference>
<dbReference type="PANTHER" id="PTHR43133:SF46">
    <property type="entry name" value="RNA POLYMERASE SIGMA-70 FACTOR ECF SUBFAMILY"/>
    <property type="match status" value="1"/>
</dbReference>
<dbReference type="STRING" id="547042.BACCOPRO_01878"/>
<comment type="similarity">
    <text evidence="1">Belongs to the sigma-70 factor family. ECF subfamily.</text>
</comment>
<dbReference type="Proteomes" id="UP000014073">
    <property type="component" value="Unassembled WGS sequence"/>
</dbReference>
<dbReference type="PANTHER" id="PTHR43133">
    <property type="entry name" value="RNA POLYMERASE ECF-TYPE SIGMA FACTO"/>
    <property type="match status" value="1"/>
</dbReference>
<evidence type="ECO:0000256" key="3">
    <source>
        <dbReference type="ARBA" id="ARBA00023082"/>
    </source>
</evidence>
<dbReference type="Gene3D" id="1.10.10.10">
    <property type="entry name" value="Winged helix-like DNA-binding domain superfamily/Winged helix DNA-binding domain"/>
    <property type="match status" value="1"/>
</dbReference>
<dbReference type="SUPFAM" id="SSF88946">
    <property type="entry name" value="Sigma2 domain of RNA polymerase sigma factors"/>
    <property type="match status" value="1"/>
</dbReference>
<dbReference type="InterPro" id="IPR039425">
    <property type="entry name" value="RNA_pol_sigma-70-like"/>
</dbReference>
<dbReference type="InterPro" id="IPR014284">
    <property type="entry name" value="RNA_pol_sigma-70_dom"/>
</dbReference>
<organism evidence="7 8">
    <name type="scientific">Phocaeicola coprophilus DSM 18228 = JCM 13818</name>
    <dbReference type="NCBI Taxonomy" id="547042"/>
    <lineage>
        <taxon>Bacteria</taxon>
        <taxon>Pseudomonadati</taxon>
        <taxon>Bacteroidota</taxon>
        <taxon>Bacteroidia</taxon>
        <taxon>Bacteroidales</taxon>
        <taxon>Bacteroidaceae</taxon>
        <taxon>Phocaeicola</taxon>
    </lineage>
</organism>
<dbReference type="Gene3D" id="1.10.1740.10">
    <property type="match status" value="1"/>
</dbReference>